<reference evidence="2 3" key="1">
    <citation type="journal article" date="2019" name="Environ. Microbiol.">
        <title>At the nexus of three kingdoms: the genome of the mycorrhizal fungus Gigaspora margarita provides insights into plant, endobacterial and fungal interactions.</title>
        <authorList>
            <person name="Venice F."/>
            <person name="Ghignone S."/>
            <person name="Salvioli di Fossalunga A."/>
            <person name="Amselem J."/>
            <person name="Novero M."/>
            <person name="Xianan X."/>
            <person name="Sedzielewska Toro K."/>
            <person name="Morin E."/>
            <person name="Lipzen A."/>
            <person name="Grigoriev I.V."/>
            <person name="Henrissat B."/>
            <person name="Martin F.M."/>
            <person name="Bonfante P."/>
        </authorList>
    </citation>
    <scope>NUCLEOTIDE SEQUENCE [LARGE SCALE GENOMIC DNA]</scope>
    <source>
        <strain evidence="2 3">BEG34</strain>
    </source>
</reference>
<feature type="region of interest" description="Disordered" evidence="1">
    <location>
        <begin position="55"/>
        <end position="74"/>
    </location>
</feature>
<evidence type="ECO:0000313" key="2">
    <source>
        <dbReference type="EMBL" id="KAF0464187.1"/>
    </source>
</evidence>
<proteinExistence type="predicted"/>
<organism evidence="2 3">
    <name type="scientific">Gigaspora margarita</name>
    <dbReference type="NCBI Taxonomy" id="4874"/>
    <lineage>
        <taxon>Eukaryota</taxon>
        <taxon>Fungi</taxon>
        <taxon>Fungi incertae sedis</taxon>
        <taxon>Mucoromycota</taxon>
        <taxon>Glomeromycotina</taxon>
        <taxon>Glomeromycetes</taxon>
        <taxon>Diversisporales</taxon>
        <taxon>Gigasporaceae</taxon>
        <taxon>Gigaspora</taxon>
    </lineage>
</organism>
<dbReference type="AlphaFoldDB" id="A0A8H4AAG4"/>
<dbReference type="Proteomes" id="UP000439903">
    <property type="component" value="Unassembled WGS sequence"/>
</dbReference>
<evidence type="ECO:0000256" key="1">
    <source>
        <dbReference type="SAM" id="MobiDB-lite"/>
    </source>
</evidence>
<comment type="caution">
    <text evidence="2">The sequence shown here is derived from an EMBL/GenBank/DDBJ whole genome shotgun (WGS) entry which is preliminary data.</text>
</comment>
<name>A0A8H4AAG4_GIGMA</name>
<accession>A0A8H4AAG4</accession>
<evidence type="ECO:0000313" key="3">
    <source>
        <dbReference type="Proteomes" id="UP000439903"/>
    </source>
</evidence>
<sequence>MTRATPRTKERINCASIHAVANAAVNNFTLAESSQINKMTGSDDKDHSTLAELGQRNEVANSDEEDHFTLAEPG</sequence>
<protein>
    <submittedName>
        <fullName evidence="2">Uncharacterized protein</fullName>
    </submittedName>
</protein>
<gene>
    <name evidence="2" type="ORF">F8M41_026534</name>
</gene>
<dbReference type="EMBL" id="WTPW01000993">
    <property type="protein sequence ID" value="KAF0464187.1"/>
    <property type="molecule type" value="Genomic_DNA"/>
</dbReference>
<keyword evidence="3" id="KW-1185">Reference proteome</keyword>